<evidence type="ECO:0000313" key="8">
    <source>
        <dbReference type="EMBL" id="MDR6538493.1"/>
    </source>
</evidence>
<dbReference type="PROSITE" id="PS51085">
    <property type="entry name" value="2FE2S_FER_2"/>
    <property type="match status" value="1"/>
</dbReference>
<dbReference type="InterPro" id="IPR012675">
    <property type="entry name" value="Beta-grasp_dom_sf"/>
</dbReference>
<evidence type="ECO:0000256" key="6">
    <source>
        <dbReference type="ARBA" id="ARBA00034078"/>
    </source>
</evidence>
<dbReference type="Pfam" id="PF00111">
    <property type="entry name" value="Fer2"/>
    <property type="match status" value="1"/>
</dbReference>
<evidence type="ECO:0000256" key="2">
    <source>
        <dbReference type="ARBA" id="ARBA00022714"/>
    </source>
</evidence>
<feature type="domain" description="2Fe-2S ferredoxin-type" evidence="7">
    <location>
        <begin position="2"/>
        <end position="106"/>
    </location>
</feature>
<proteinExistence type="inferred from homology"/>
<dbReference type="PANTHER" id="PTHR23426">
    <property type="entry name" value="FERREDOXIN/ADRENODOXIN"/>
    <property type="match status" value="1"/>
</dbReference>
<dbReference type="InterPro" id="IPR001055">
    <property type="entry name" value="Adrenodoxin-like"/>
</dbReference>
<comment type="similarity">
    <text evidence="1">Belongs to the adrenodoxin/putidaredoxin family.</text>
</comment>
<dbReference type="InterPro" id="IPR018298">
    <property type="entry name" value="Adrenodoxin_Fe-S_BS"/>
</dbReference>
<dbReference type="RefSeq" id="WP_309905343.1">
    <property type="nucleotide sequence ID" value="NZ_JAVDRF010000011.1"/>
</dbReference>
<keyword evidence="9" id="KW-1185">Reference proteome</keyword>
<accession>A0ABU1NJ56</accession>
<dbReference type="InterPro" id="IPR001041">
    <property type="entry name" value="2Fe-2S_ferredoxin-type"/>
</dbReference>
<keyword evidence="4" id="KW-0408">Iron</keyword>
<keyword evidence="2" id="KW-0001">2Fe-2S</keyword>
<comment type="caution">
    <text evidence="8">The sequence shown here is derived from an EMBL/GenBank/DDBJ whole genome shotgun (WGS) entry which is preliminary data.</text>
</comment>
<protein>
    <submittedName>
        <fullName evidence="8">2Fe-2S ferredoxin</fullName>
    </submittedName>
</protein>
<dbReference type="PANTHER" id="PTHR23426:SF65">
    <property type="entry name" value="FERREDOXIN-2, MITOCHONDRIAL"/>
    <property type="match status" value="1"/>
</dbReference>
<evidence type="ECO:0000259" key="7">
    <source>
        <dbReference type="PROSITE" id="PS51085"/>
    </source>
</evidence>
<keyword evidence="3" id="KW-0479">Metal-binding</keyword>
<gene>
    <name evidence="8" type="ORF">J2739_004286</name>
</gene>
<sequence length="107" mass="11236">MTKATFICADGARRDVDVAIGTNLMRAACDHGIDEIIGDCGGALSCATCHVFVEDGYADHLSSMAPSEDQMLDYTAAARQANSRLACQIVMSAATEGIVVRIANPQV</sequence>
<evidence type="ECO:0000256" key="5">
    <source>
        <dbReference type="ARBA" id="ARBA00023014"/>
    </source>
</evidence>
<dbReference type="PRINTS" id="PR00355">
    <property type="entry name" value="ADRENODOXIN"/>
</dbReference>
<keyword evidence="5" id="KW-0411">Iron-sulfur</keyword>
<dbReference type="InterPro" id="IPR036010">
    <property type="entry name" value="2Fe-2S_ferredoxin-like_sf"/>
</dbReference>
<dbReference type="Gene3D" id="3.10.20.30">
    <property type="match status" value="1"/>
</dbReference>
<evidence type="ECO:0000256" key="1">
    <source>
        <dbReference type="ARBA" id="ARBA00010914"/>
    </source>
</evidence>
<organism evidence="8 9">
    <name type="scientific">Variovorax soli</name>
    <dbReference type="NCBI Taxonomy" id="376815"/>
    <lineage>
        <taxon>Bacteria</taxon>
        <taxon>Pseudomonadati</taxon>
        <taxon>Pseudomonadota</taxon>
        <taxon>Betaproteobacteria</taxon>
        <taxon>Burkholderiales</taxon>
        <taxon>Comamonadaceae</taxon>
        <taxon>Variovorax</taxon>
    </lineage>
</organism>
<name>A0ABU1NJ56_9BURK</name>
<evidence type="ECO:0000256" key="4">
    <source>
        <dbReference type="ARBA" id="ARBA00023004"/>
    </source>
</evidence>
<dbReference type="Proteomes" id="UP001184230">
    <property type="component" value="Unassembled WGS sequence"/>
</dbReference>
<dbReference type="CDD" id="cd00207">
    <property type="entry name" value="fer2"/>
    <property type="match status" value="1"/>
</dbReference>
<reference evidence="8 9" key="1">
    <citation type="submission" date="2023-07" db="EMBL/GenBank/DDBJ databases">
        <title>Sorghum-associated microbial communities from plants grown in Nebraska, USA.</title>
        <authorList>
            <person name="Schachtman D."/>
        </authorList>
    </citation>
    <scope>NUCLEOTIDE SEQUENCE [LARGE SCALE GENOMIC DNA]</scope>
    <source>
        <strain evidence="8 9">DS1781</strain>
    </source>
</reference>
<evidence type="ECO:0000256" key="3">
    <source>
        <dbReference type="ARBA" id="ARBA00022723"/>
    </source>
</evidence>
<dbReference type="EMBL" id="JAVDRF010000011">
    <property type="protein sequence ID" value="MDR6538493.1"/>
    <property type="molecule type" value="Genomic_DNA"/>
</dbReference>
<dbReference type="SUPFAM" id="SSF54292">
    <property type="entry name" value="2Fe-2S ferredoxin-like"/>
    <property type="match status" value="1"/>
</dbReference>
<dbReference type="PROSITE" id="PS00814">
    <property type="entry name" value="ADX"/>
    <property type="match status" value="1"/>
</dbReference>
<comment type="cofactor">
    <cofactor evidence="6">
        <name>[2Fe-2S] cluster</name>
        <dbReference type="ChEBI" id="CHEBI:190135"/>
    </cofactor>
</comment>
<evidence type="ECO:0000313" key="9">
    <source>
        <dbReference type="Proteomes" id="UP001184230"/>
    </source>
</evidence>